<evidence type="ECO:0000313" key="1">
    <source>
        <dbReference type="EMBL" id="EGF58667.1"/>
    </source>
</evidence>
<dbReference type="HOGENOM" id="CLU_3114522_0_0_10"/>
<reference evidence="1 2" key="1">
    <citation type="submission" date="2011-02" db="EMBL/GenBank/DDBJ databases">
        <authorList>
            <person name="Weinstock G."/>
            <person name="Sodergren E."/>
            <person name="Clifton S."/>
            <person name="Fulton L."/>
            <person name="Fulton B."/>
            <person name="Courtney L."/>
            <person name="Fronick C."/>
            <person name="Harrison M."/>
            <person name="Strong C."/>
            <person name="Farmer C."/>
            <person name="Delahaunty K."/>
            <person name="Markovic C."/>
            <person name="Hall O."/>
            <person name="Minx P."/>
            <person name="Tomlinson C."/>
            <person name="Mitreva M."/>
            <person name="Hou S."/>
            <person name="Chen J."/>
            <person name="Wollam A."/>
            <person name="Pepin K.H."/>
            <person name="Johnson M."/>
            <person name="Bhonagiri V."/>
            <person name="Zhang X."/>
            <person name="Suruliraj S."/>
            <person name="Warren W."/>
            <person name="Chinwalla A."/>
            <person name="Mardis E.R."/>
            <person name="Wilson R.K."/>
        </authorList>
    </citation>
    <scope>NUCLEOTIDE SEQUENCE [LARGE SCALE GENOMIC DNA]</scope>
    <source>
        <strain evidence="1 2">YIT 12057</strain>
    </source>
</reference>
<evidence type="ECO:0000313" key="2">
    <source>
        <dbReference type="Proteomes" id="UP000003416"/>
    </source>
</evidence>
<sequence>MFLYYLRKLPSDYALISDSFHLQLPYEVMKQNHTQHHAATLRCELSLNER</sequence>
<organism evidence="1 2">
    <name type="scientific">Bacteroides fluxus YIT 12057</name>
    <dbReference type="NCBI Taxonomy" id="763034"/>
    <lineage>
        <taxon>Bacteria</taxon>
        <taxon>Pseudomonadati</taxon>
        <taxon>Bacteroidota</taxon>
        <taxon>Bacteroidia</taxon>
        <taxon>Bacteroidales</taxon>
        <taxon>Bacteroidaceae</taxon>
        <taxon>Bacteroides</taxon>
    </lineage>
</organism>
<gene>
    <name evidence="1" type="ORF">HMPREF9446_01055</name>
</gene>
<comment type="caution">
    <text evidence="1">The sequence shown here is derived from an EMBL/GenBank/DDBJ whole genome shotgun (WGS) entry which is preliminary data.</text>
</comment>
<name>F3PQQ9_9BACE</name>
<protein>
    <submittedName>
        <fullName evidence="1">Uncharacterized protein</fullName>
    </submittedName>
</protein>
<dbReference type="Proteomes" id="UP000003416">
    <property type="component" value="Unassembled WGS sequence"/>
</dbReference>
<dbReference type="AlphaFoldDB" id="F3PQQ9"/>
<proteinExistence type="predicted"/>
<keyword evidence="2" id="KW-1185">Reference proteome</keyword>
<dbReference type="EMBL" id="AFBN01000019">
    <property type="protein sequence ID" value="EGF58667.1"/>
    <property type="molecule type" value="Genomic_DNA"/>
</dbReference>
<accession>F3PQQ9</accession>